<accession>V3ZYV1</accession>
<feature type="domain" description="UBC core" evidence="2">
    <location>
        <begin position="189"/>
        <end position="353"/>
    </location>
</feature>
<proteinExistence type="predicted"/>
<dbReference type="OrthoDB" id="109543at2759"/>
<dbReference type="HOGENOM" id="CLU_889090_0_0_1"/>
<keyword evidence="4" id="KW-1185">Reference proteome</keyword>
<reference evidence="3 4" key="1">
    <citation type="journal article" date="2013" name="Nature">
        <title>Insights into bilaterian evolution from three spiralian genomes.</title>
        <authorList>
            <person name="Simakov O."/>
            <person name="Marletaz F."/>
            <person name="Cho S.J."/>
            <person name="Edsinger-Gonzales E."/>
            <person name="Havlak P."/>
            <person name="Hellsten U."/>
            <person name="Kuo D.H."/>
            <person name="Larsson T."/>
            <person name="Lv J."/>
            <person name="Arendt D."/>
            <person name="Savage R."/>
            <person name="Osoegawa K."/>
            <person name="de Jong P."/>
            <person name="Grimwood J."/>
            <person name="Chapman J.A."/>
            <person name="Shapiro H."/>
            <person name="Aerts A."/>
            <person name="Otillar R.P."/>
            <person name="Terry A.Y."/>
            <person name="Boore J.L."/>
            <person name="Grigoriev I.V."/>
            <person name="Lindberg D.R."/>
            <person name="Seaver E.C."/>
            <person name="Weisblat D.A."/>
            <person name="Putnam N.H."/>
            <person name="Rokhsar D.S."/>
        </authorList>
    </citation>
    <scope>NUCLEOTIDE SEQUENCE [LARGE SCALE GENOMIC DNA]</scope>
</reference>
<dbReference type="Proteomes" id="UP000030746">
    <property type="component" value="Unassembled WGS sequence"/>
</dbReference>
<evidence type="ECO:0000313" key="3">
    <source>
        <dbReference type="EMBL" id="ESO87820.1"/>
    </source>
</evidence>
<dbReference type="KEGG" id="lgi:LOTGIDRAFT_234840"/>
<dbReference type="STRING" id="225164.V3ZYV1"/>
<gene>
    <name evidence="3" type="ORF">LOTGIDRAFT_234840</name>
</gene>
<dbReference type="PROSITE" id="PS50127">
    <property type="entry name" value="UBC_2"/>
    <property type="match status" value="1"/>
</dbReference>
<organism evidence="3 4">
    <name type="scientific">Lottia gigantea</name>
    <name type="common">Giant owl limpet</name>
    <dbReference type="NCBI Taxonomy" id="225164"/>
    <lineage>
        <taxon>Eukaryota</taxon>
        <taxon>Metazoa</taxon>
        <taxon>Spiralia</taxon>
        <taxon>Lophotrochozoa</taxon>
        <taxon>Mollusca</taxon>
        <taxon>Gastropoda</taxon>
        <taxon>Patellogastropoda</taxon>
        <taxon>Lottioidea</taxon>
        <taxon>Lottiidae</taxon>
        <taxon>Lottia</taxon>
    </lineage>
</organism>
<dbReference type="InterPro" id="IPR000608">
    <property type="entry name" value="UBC"/>
</dbReference>
<evidence type="ECO:0000256" key="1">
    <source>
        <dbReference type="SAM" id="MobiDB-lite"/>
    </source>
</evidence>
<dbReference type="InterPro" id="IPR016135">
    <property type="entry name" value="UBQ-conjugating_enzyme/RWD"/>
</dbReference>
<dbReference type="Pfam" id="PF00179">
    <property type="entry name" value="UQ_con"/>
    <property type="match status" value="1"/>
</dbReference>
<dbReference type="EMBL" id="KB202823">
    <property type="protein sequence ID" value="ESO87820.1"/>
    <property type="molecule type" value="Genomic_DNA"/>
</dbReference>
<dbReference type="GeneID" id="20249654"/>
<dbReference type="PANTHER" id="PTHR24067">
    <property type="entry name" value="UBIQUITIN-CONJUGATING ENZYME E2"/>
    <property type="match status" value="1"/>
</dbReference>
<dbReference type="OMA" id="TAFHRMV"/>
<dbReference type="CTD" id="20249654"/>
<feature type="compositionally biased region" description="Acidic residues" evidence="1">
    <location>
        <begin position="167"/>
        <end position="182"/>
    </location>
</feature>
<sequence length="353" mass="40495">MEAKDFEIIKEEATEWTSKTGNDFNILSCDESEKRIDFHIPDKNISFYVVQNTFDQQNTWHLWSDQEKILSKLSSAIEKCGSCQTTLTAILDSVSSCLKQVIKDAMKENDDDDDDDEFVDCEDEGLVEEDDDDDDDGDDNDDDSYYYNDDDNDESTDTNAKEKKDENDDDDEDDDDDTEDFFGGDGNPTAVARLVKDMKNMQKIKGKYGIEGSPKGGNLFVWDVKLTDIPTDSKLGQDLVKYSQKYHQQPVINLEMQFPRDYPFSPPFIRVIRPRFQFLTGHVTIGGSICMQMLTKSGWTPSNDIELILIQVRSEILSDANARLAHGKENDVYSLEEAKRAFDRMVERYNWNK</sequence>
<protein>
    <recommendedName>
        <fullName evidence="2">UBC core domain-containing protein</fullName>
    </recommendedName>
</protein>
<dbReference type="RefSeq" id="XP_009061428.1">
    <property type="nucleotide sequence ID" value="XM_009063180.1"/>
</dbReference>
<dbReference type="Gene3D" id="3.10.110.10">
    <property type="entry name" value="Ubiquitin Conjugating Enzyme"/>
    <property type="match status" value="1"/>
</dbReference>
<evidence type="ECO:0000259" key="2">
    <source>
        <dbReference type="PROSITE" id="PS50127"/>
    </source>
</evidence>
<dbReference type="CDD" id="cd23802">
    <property type="entry name" value="UBCc_UBE2Q"/>
    <property type="match status" value="1"/>
</dbReference>
<dbReference type="SMART" id="SM00212">
    <property type="entry name" value="UBCc"/>
    <property type="match status" value="1"/>
</dbReference>
<dbReference type="AlphaFoldDB" id="V3ZYV1"/>
<dbReference type="InterPro" id="IPR050113">
    <property type="entry name" value="Ub_conjugating_enzyme"/>
</dbReference>
<name>V3ZYV1_LOTGI</name>
<dbReference type="SUPFAM" id="SSF54495">
    <property type="entry name" value="UBC-like"/>
    <property type="match status" value="1"/>
</dbReference>
<feature type="compositionally biased region" description="Acidic residues" evidence="1">
    <location>
        <begin position="124"/>
        <end position="156"/>
    </location>
</feature>
<evidence type="ECO:0000313" key="4">
    <source>
        <dbReference type="Proteomes" id="UP000030746"/>
    </source>
</evidence>
<feature type="region of interest" description="Disordered" evidence="1">
    <location>
        <begin position="124"/>
        <end position="188"/>
    </location>
</feature>